<name>A0A1G9U4A3_9ACTN</name>
<gene>
    <name evidence="1" type="ORF">SAMN05660642_02768</name>
</gene>
<dbReference type="Proteomes" id="UP000198680">
    <property type="component" value="Unassembled WGS sequence"/>
</dbReference>
<dbReference type="STRING" id="1137991.SAMN05660642_02768"/>
<sequence length="145" mass="14492">MAVAVNGDRAAAYLCDGSSVETWLQGSVTGDQVVLTGRDTAALIGTVSGATLSGTVVTSAGQAWLFSADEASPPAGIYEARTTIDGLATRIGWVVLPDGTQVGIQNVGGDRSPAPALDLEDATFTLGGAAREATPIDGADTVVGQ</sequence>
<dbReference type="AlphaFoldDB" id="A0A1G9U4A3"/>
<reference evidence="2" key="1">
    <citation type="submission" date="2016-10" db="EMBL/GenBank/DDBJ databases">
        <authorList>
            <person name="Varghese N."/>
            <person name="Submissions S."/>
        </authorList>
    </citation>
    <scope>NUCLEOTIDE SEQUENCE [LARGE SCALE GENOMIC DNA]</scope>
    <source>
        <strain evidence="2">DSM 45419</strain>
    </source>
</reference>
<evidence type="ECO:0000313" key="2">
    <source>
        <dbReference type="Proteomes" id="UP000198680"/>
    </source>
</evidence>
<organism evidence="1 2">
    <name type="scientific">Geodermatophilus siccatus</name>
    <dbReference type="NCBI Taxonomy" id="1137991"/>
    <lineage>
        <taxon>Bacteria</taxon>
        <taxon>Bacillati</taxon>
        <taxon>Actinomycetota</taxon>
        <taxon>Actinomycetes</taxon>
        <taxon>Geodermatophilales</taxon>
        <taxon>Geodermatophilaceae</taxon>
        <taxon>Geodermatophilus</taxon>
    </lineage>
</organism>
<keyword evidence="2" id="KW-1185">Reference proteome</keyword>
<dbReference type="EMBL" id="FNHE01000006">
    <property type="protein sequence ID" value="SDM54712.1"/>
    <property type="molecule type" value="Genomic_DNA"/>
</dbReference>
<evidence type="ECO:0000313" key="1">
    <source>
        <dbReference type="EMBL" id="SDM54712.1"/>
    </source>
</evidence>
<proteinExistence type="predicted"/>
<accession>A0A1G9U4A3</accession>
<protein>
    <submittedName>
        <fullName evidence="1">Uncharacterized protein</fullName>
    </submittedName>
</protein>